<dbReference type="PANTHER" id="PTHR21580:SF28">
    <property type="entry name" value="BOREALIN N-TERMINAL DOMAIN-CONTAINING PROTEIN-RELATED"/>
    <property type="match status" value="1"/>
</dbReference>
<proteinExistence type="predicted"/>
<sequence>MSTILSNKQGGYITNFEMTNFSTAKQKFSFGKGPRFPKGKKSITDMNYTLPSAFGNRAPSFGVGDRFADKHDRSVENPSPDSYRLGSAFEFNPEASFSKSKAYTFGVSRVAYEKVYIPSQKLSVDKSLPGPGHYTLLTSIGKEGRKYSLQGRTPYHQGPGTYEPKVSLDKFGIYHLSTIQQLTRSYYHFFLRNSKAPQISPRGERFKDVVIEKKQFIPGPGSYDPRDYMDQNYVLSHWKNSNTRRFGTAARMQLKMTKDTPGPGTYRPPSDFGYVDSLKSPRTQQSPRSSLTATQFQTSRSKQYSDSLKANSVIHNRNMSIRQDGDDELSIDDGVIKKRRLNNTIMF</sequence>
<evidence type="ECO:0000256" key="1">
    <source>
        <dbReference type="SAM" id="MobiDB-lite"/>
    </source>
</evidence>
<name>A0A078ARV5_STYLE</name>
<dbReference type="InterPro" id="IPR010736">
    <property type="entry name" value="SHIPPO-rpt"/>
</dbReference>
<evidence type="ECO:0000313" key="3">
    <source>
        <dbReference type="Proteomes" id="UP000039865"/>
    </source>
</evidence>
<dbReference type="OrthoDB" id="308476at2759"/>
<feature type="compositionally biased region" description="Polar residues" evidence="1">
    <location>
        <begin position="280"/>
        <end position="304"/>
    </location>
</feature>
<gene>
    <name evidence="2" type="primary">Contig9823.g10508</name>
    <name evidence="2" type="ORF">STYLEM_12661</name>
</gene>
<dbReference type="Proteomes" id="UP000039865">
    <property type="component" value="Unassembled WGS sequence"/>
</dbReference>
<dbReference type="EMBL" id="CCKQ01011999">
    <property type="protein sequence ID" value="CDW83613.1"/>
    <property type="molecule type" value="Genomic_DNA"/>
</dbReference>
<dbReference type="PANTHER" id="PTHR21580">
    <property type="entry name" value="SHIPPO-1-RELATED"/>
    <property type="match status" value="1"/>
</dbReference>
<reference evidence="2 3" key="1">
    <citation type="submission" date="2014-06" db="EMBL/GenBank/DDBJ databases">
        <authorList>
            <person name="Swart Estienne"/>
        </authorList>
    </citation>
    <scope>NUCLEOTIDE SEQUENCE [LARGE SCALE GENOMIC DNA]</scope>
    <source>
        <strain evidence="2 3">130c</strain>
    </source>
</reference>
<dbReference type="InterPro" id="IPR051291">
    <property type="entry name" value="CIMAP"/>
</dbReference>
<accession>A0A078ARV5</accession>
<keyword evidence="3" id="KW-1185">Reference proteome</keyword>
<evidence type="ECO:0000313" key="2">
    <source>
        <dbReference type="EMBL" id="CDW83613.1"/>
    </source>
</evidence>
<protein>
    <submittedName>
        <fullName evidence="2">Uncharacterized protein</fullName>
    </submittedName>
</protein>
<dbReference type="Pfam" id="PF07004">
    <property type="entry name" value="SHIPPO-rpt"/>
    <property type="match status" value="3"/>
</dbReference>
<dbReference type="OMA" id="YQYCKEL"/>
<dbReference type="AlphaFoldDB" id="A0A078ARV5"/>
<feature type="region of interest" description="Disordered" evidence="1">
    <location>
        <begin position="256"/>
        <end position="304"/>
    </location>
</feature>
<organism evidence="2 3">
    <name type="scientific">Stylonychia lemnae</name>
    <name type="common">Ciliate</name>
    <dbReference type="NCBI Taxonomy" id="5949"/>
    <lineage>
        <taxon>Eukaryota</taxon>
        <taxon>Sar</taxon>
        <taxon>Alveolata</taxon>
        <taxon>Ciliophora</taxon>
        <taxon>Intramacronucleata</taxon>
        <taxon>Spirotrichea</taxon>
        <taxon>Stichotrichia</taxon>
        <taxon>Sporadotrichida</taxon>
        <taxon>Oxytrichidae</taxon>
        <taxon>Stylonychinae</taxon>
        <taxon>Stylonychia</taxon>
    </lineage>
</organism>
<dbReference type="InParanoid" id="A0A078ARV5"/>